<dbReference type="InterPro" id="IPR016286">
    <property type="entry name" value="FUC_metazoa-typ"/>
</dbReference>
<dbReference type="Proteomes" id="UP000315471">
    <property type="component" value="Unassembled WGS sequence"/>
</dbReference>
<evidence type="ECO:0000256" key="1">
    <source>
        <dbReference type="ARBA" id="ARBA00004071"/>
    </source>
</evidence>
<dbReference type="SMART" id="SM00812">
    <property type="entry name" value="Alpha_L_fucos"/>
    <property type="match status" value="1"/>
</dbReference>
<comment type="similarity">
    <text evidence="2">Belongs to the glycosyl hydrolase 29 family.</text>
</comment>
<keyword evidence="10" id="KW-1185">Reference proteome</keyword>
<protein>
    <recommendedName>
        <fullName evidence="3">alpha-L-fucosidase</fullName>
        <ecNumber evidence="3">3.2.1.51</ecNumber>
    </recommendedName>
</protein>
<evidence type="ECO:0000256" key="7">
    <source>
        <dbReference type="SAM" id="SignalP"/>
    </source>
</evidence>
<feature type="chain" id="PRO_5022757618" description="alpha-L-fucosidase" evidence="7">
    <location>
        <begin position="24"/>
        <end position="611"/>
    </location>
</feature>
<dbReference type="GO" id="GO:0004560">
    <property type="term" value="F:alpha-L-fucosidase activity"/>
    <property type="evidence" value="ECO:0007669"/>
    <property type="project" value="InterPro"/>
</dbReference>
<dbReference type="EMBL" id="SJPY01000011">
    <property type="protein sequence ID" value="TWU34572.1"/>
    <property type="molecule type" value="Genomic_DNA"/>
</dbReference>
<feature type="signal peptide" evidence="7">
    <location>
        <begin position="1"/>
        <end position="23"/>
    </location>
</feature>
<evidence type="ECO:0000256" key="3">
    <source>
        <dbReference type="ARBA" id="ARBA00012662"/>
    </source>
</evidence>
<dbReference type="InterPro" id="IPR017853">
    <property type="entry name" value="GH"/>
</dbReference>
<evidence type="ECO:0000256" key="5">
    <source>
        <dbReference type="ARBA" id="ARBA00022801"/>
    </source>
</evidence>
<accession>A0A5C6DCS2</accession>
<comment type="function">
    <text evidence="1">Alpha-L-fucosidase is responsible for hydrolyzing the alpha-1,6-linked fucose joined to the reducing-end N-acetylglucosamine of the carbohydrate moieties of glycoproteins.</text>
</comment>
<dbReference type="SUPFAM" id="SSF51445">
    <property type="entry name" value="(Trans)glycosidases"/>
    <property type="match status" value="1"/>
</dbReference>
<organism evidence="9 10">
    <name type="scientific">Novipirellula aureliae</name>
    <dbReference type="NCBI Taxonomy" id="2527966"/>
    <lineage>
        <taxon>Bacteria</taxon>
        <taxon>Pseudomonadati</taxon>
        <taxon>Planctomycetota</taxon>
        <taxon>Planctomycetia</taxon>
        <taxon>Pirellulales</taxon>
        <taxon>Pirellulaceae</taxon>
        <taxon>Novipirellula</taxon>
    </lineage>
</organism>
<dbReference type="Gene3D" id="3.20.20.80">
    <property type="entry name" value="Glycosidases"/>
    <property type="match status" value="1"/>
</dbReference>
<dbReference type="InterPro" id="IPR057739">
    <property type="entry name" value="Glyco_hydro_29_N"/>
</dbReference>
<sequence length="611" mass="67705" precursor="true">MKRMGLIAGFCLLMGFSGVQVNAQTEGQEYILNTESAADKQERMAWWKEARFGMFVHWGLYSSAEGEWGDKTFTRAAEWIQRNANVSADVYQETMLPKFKPAPDFASKWASLAKQAGAKYVVFTNKHHEGFALHDSTQTEYDAKDVTGRDLHKEVVEALRAEGLRVGVYHSLWDWHHPDAPAGKGAMNVSGLTMEGRDLSRYTNYLHAQVNEITDGRYGDVDVLWLDYSKGPYQGEVWRAKQLVELIRNNQPQILINNRLWQNTKEQREDSGKYWFGDFSTPEQHIPATGIEGIDWETCDTLNITWGWSKHAVEFKTSTELIHRLIDAVSKGGNYLLNIGPLPDGSIDPKTVERFSDIGEWMQINGDAIYGTQAGPFSRLPWGRATAKEIGDGGHRLYLHVFDWPANGELLVPGLQTIPTHGSVMGGKAAETLRMSKARGGVVLEGLPTQPVHDAATVIAIDFDQVPSVAPYRVHAATDGSFDLEPADATVKDAIYHDHEMHRRSCIDSWKANAEAQFPLQVEKSQSYAVQIEVAADKIKDNATFALSAGEAQRSFEVKSTGGGEVWKTLDAGSIELPSGPITLTLRCATIDEASILKLATITLKPVASTP</sequence>
<evidence type="ECO:0000256" key="6">
    <source>
        <dbReference type="ARBA" id="ARBA00023295"/>
    </source>
</evidence>
<dbReference type="GO" id="GO:0016139">
    <property type="term" value="P:glycoside catabolic process"/>
    <property type="evidence" value="ECO:0007669"/>
    <property type="project" value="TreeGrafter"/>
</dbReference>
<dbReference type="PANTHER" id="PTHR10030:SF37">
    <property type="entry name" value="ALPHA-L-FUCOSIDASE-RELATED"/>
    <property type="match status" value="1"/>
</dbReference>
<dbReference type="RefSeq" id="WP_197172391.1">
    <property type="nucleotide sequence ID" value="NZ_SJPY01000011.1"/>
</dbReference>
<name>A0A5C6DCS2_9BACT</name>
<dbReference type="SUPFAM" id="SSF49785">
    <property type="entry name" value="Galactose-binding domain-like"/>
    <property type="match status" value="1"/>
</dbReference>
<gene>
    <name evidence="9" type="ORF">Q31b_55260</name>
</gene>
<evidence type="ECO:0000313" key="10">
    <source>
        <dbReference type="Proteomes" id="UP000315471"/>
    </source>
</evidence>
<dbReference type="AlphaFoldDB" id="A0A5C6DCS2"/>
<keyword evidence="5" id="KW-0378">Hydrolase</keyword>
<dbReference type="InterPro" id="IPR008979">
    <property type="entry name" value="Galactose-bd-like_sf"/>
</dbReference>
<dbReference type="GO" id="GO:0005764">
    <property type="term" value="C:lysosome"/>
    <property type="evidence" value="ECO:0007669"/>
    <property type="project" value="TreeGrafter"/>
</dbReference>
<dbReference type="EC" id="3.2.1.51" evidence="3"/>
<dbReference type="InterPro" id="IPR000933">
    <property type="entry name" value="Glyco_hydro_29"/>
</dbReference>
<keyword evidence="6" id="KW-0326">Glycosidase</keyword>
<proteinExistence type="inferred from homology"/>
<keyword evidence="4 7" id="KW-0732">Signal</keyword>
<evidence type="ECO:0000259" key="8">
    <source>
        <dbReference type="Pfam" id="PF01120"/>
    </source>
</evidence>
<evidence type="ECO:0000256" key="4">
    <source>
        <dbReference type="ARBA" id="ARBA00022729"/>
    </source>
</evidence>
<dbReference type="GO" id="GO:0006004">
    <property type="term" value="P:fucose metabolic process"/>
    <property type="evidence" value="ECO:0007669"/>
    <property type="project" value="InterPro"/>
</dbReference>
<reference evidence="9 10" key="1">
    <citation type="submission" date="2019-02" db="EMBL/GenBank/DDBJ databases">
        <title>Deep-cultivation of Planctomycetes and their phenomic and genomic characterization uncovers novel biology.</title>
        <authorList>
            <person name="Wiegand S."/>
            <person name="Jogler M."/>
            <person name="Boedeker C."/>
            <person name="Pinto D."/>
            <person name="Vollmers J."/>
            <person name="Rivas-Marin E."/>
            <person name="Kohn T."/>
            <person name="Peeters S.H."/>
            <person name="Heuer A."/>
            <person name="Rast P."/>
            <person name="Oberbeckmann S."/>
            <person name="Bunk B."/>
            <person name="Jeske O."/>
            <person name="Meyerdierks A."/>
            <person name="Storesund J.E."/>
            <person name="Kallscheuer N."/>
            <person name="Luecker S."/>
            <person name="Lage O.M."/>
            <person name="Pohl T."/>
            <person name="Merkel B.J."/>
            <person name="Hornburger P."/>
            <person name="Mueller R.-W."/>
            <person name="Bruemmer F."/>
            <person name="Labrenz M."/>
            <person name="Spormann A.M."/>
            <person name="Op Den Camp H."/>
            <person name="Overmann J."/>
            <person name="Amann R."/>
            <person name="Jetten M.S.M."/>
            <person name="Mascher T."/>
            <person name="Medema M.H."/>
            <person name="Devos D.P."/>
            <person name="Kaster A.-K."/>
            <person name="Ovreas L."/>
            <person name="Rohde M."/>
            <person name="Galperin M.Y."/>
            <person name="Jogler C."/>
        </authorList>
    </citation>
    <scope>NUCLEOTIDE SEQUENCE [LARGE SCALE GENOMIC DNA]</scope>
    <source>
        <strain evidence="9 10">Q31b</strain>
    </source>
</reference>
<feature type="domain" description="Glycoside hydrolase family 29 N-terminal" evidence="8">
    <location>
        <begin position="22"/>
        <end position="367"/>
    </location>
</feature>
<dbReference type="PANTHER" id="PTHR10030">
    <property type="entry name" value="ALPHA-L-FUCOSIDASE"/>
    <property type="match status" value="1"/>
</dbReference>
<evidence type="ECO:0000256" key="2">
    <source>
        <dbReference type="ARBA" id="ARBA00007951"/>
    </source>
</evidence>
<dbReference type="Gene3D" id="2.60.120.260">
    <property type="entry name" value="Galactose-binding domain-like"/>
    <property type="match status" value="1"/>
</dbReference>
<dbReference type="Pfam" id="PF01120">
    <property type="entry name" value="Alpha_L_fucos"/>
    <property type="match status" value="1"/>
</dbReference>
<comment type="caution">
    <text evidence="9">The sequence shown here is derived from an EMBL/GenBank/DDBJ whole genome shotgun (WGS) entry which is preliminary data.</text>
</comment>
<dbReference type="PRINTS" id="PR00741">
    <property type="entry name" value="GLHYDRLASE29"/>
</dbReference>
<evidence type="ECO:0000313" key="9">
    <source>
        <dbReference type="EMBL" id="TWU34572.1"/>
    </source>
</evidence>